<feature type="compositionally biased region" description="Pro residues" evidence="1">
    <location>
        <begin position="1430"/>
        <end position="1445"/>
    </location>
</feature>
<feature type="compositionally biased region" description="Polar residues" evidence="1">
    <location>
        <begin position="1970"/>
        <end position="1990"/>
    </location>
</feature>
<feature type="compositionally biased region" description="Basic and acidic residues" evidence="1">
    <location>
        <begin position="640"/>
        <end position="652"/>
    </location>
</feature>
<feature type="compositionally biased region" description="Polar residues" evidence="1">
    <location>
        <begin position="1312"/>
        <end position="1324"/>
    </location>
</feature>
<reference evidence="4" key="1">
    <citation type="journal article" date="2020" name="Stud. Mycol.">
        <title>101 Dothideomycetes genomes: a test case for predicting lifestyles and emergence of pathogens.</title>
        <authorList>
            <person name="Haridas S."/>
            <person name="Albert R."/>
            <person name="Binder M."/>
            <person name="Bloem J."/>
            <person name="Labutti K."/>
            <person name="Salamov A."/>
            <person name="Andreopoulos B."/>
            <person name="Baker S."/>
            <person name="Barry K."/>
            <person name="Bills G."/>
            <person name="Bluhm B."/>
            <person name="Cannon C."/>
            <person name="Castanera R."/>
            <person name="Culley D."/>
            <person name="Daum C."/>
            <person name="Ezra D."/>
            <person name="Gonzalez J."/>
            <person name="Henrissat B."/>
            <person name="Kuo A."/>
            <person name="Liang C."/>
            <person name="Lipzen A."/>
            <person name="Lutzoni F."/>
            <person name="Magnuson J."/>
            <person name="Mondo S."/>
            <person name="Nolan M."/>
            <person name="Ohm R."/>
            <person name="Pangilinan J."/>
            <person name="Park H.-J."/>
            <person name="Ramirez L."/>
            <person name="Alfaro M."/>
            <person name="Sun H."/>
            <person name="Tritt A."/>
            <person name="Yoshinaga Y."/>
            <person name="Zwiers L.-H."/>
            <person name="Turgeon B."/>
            <person name="Goodwin S."/>
            <person name="Spatafora J."/>
            <person name="Crous P."/>
            <person name="Grigoriev I."/>
        </authorList>
    </citation>
    <scope>NUCLEOTIDE SEQUENCE</scope>
    <source>
        <strain evidence="4">CBS 122681</strain>
    </source>
</reference>
<feature type="compositionally biased region" description="Pro residues" evidence="1">
    <location>
        <begin position="598"/>
        <end position="612"/>
    </location>
</feature>
<feature type="compositionally biased region" description="Basic residues" evidence="1">
    <location>
        <begin position="1226"/>
        <end position="1239"/>
    </location>
</feature>
<feature type="compositionally biased region" description="Polar residues" evidence="1">
    <location>
        <begin position="36"/>
        <end position="46"/>
    </location>
</feature>
<feature type="compositionally biased region" description="Low complexity" evidence="1">
    <location>
        <begin position="302"/>
        <end position="311"/>
    </location>
</feature>
<dbReference type="InterPro" id="IPR001005">
    <property type="entry name" value="SANT/Myb"/>
</dbReference>
<sequence>MSASRYPDNSRYPRERSPYRDRRPSTYAGGYPPRGSESNSRPSGDSSAFPPRDVPRGPKSLVDAPRGPPGPSPSVPSGPRDGRGRGFAGRGDGPPSLRDAPPLTTATRDHWRAADRDRDRERERDRDRDFRDRRPSPLRRSPIRDSRDFPPNGDRGRRNSRDGPPSAGSTYSDPPLASGSSYRGSGVGRGRGNGRNFDSDFRPRGRGYHNDDRDRHHDARDARDRMYRPRSRSPPARRDRDVRDPRDDRDFDRRDRDERRFDRREDEPRRYDSYIGSASLKPGMRTLDTHRGSVVSESRNLPGTPTGPSPSHTHHSAANDRTGPAIDPFSRRSSIATEPVSAKDNRRDADKNELLASRAEFSKERYAPRASSPPAAVPAFGFSNVWRNPALDAKPTPLAQPPKPAVQATKPATIPAPAPVSAPAPVVAPLPSPPVPKPSIPSGRSTAPPTGPKAERLVERPQVDNQSLEVRQLVNEQPRNDPPPRPPPVNSGPANIITGPEPIESKAPTPTFSQANSPPLGPAARIRVPPTGPQAALRPNVSPSFSRPPQPPFAGRDASPGVVPYGPRNTLSINTSPKSAPMNIPTGPKADRVNSMAPRPPMYAPSERPPFPGNRMTIGGGPKSNQWVRPGLNRPPTIPSKREFPSEDRERAFGTAPKAPKLEGAMSASEAYRPDQPKTEPASVVRASSDVQVPEKKVIADEPRPSPPPKPVAIETRRLSDISMPDVSPSKDRLPMTATSPSHETMVDSDDDLDLDEDDFLESEAKYNREKALLESKRIDLTSAHLRAISPLQEIMLLSSLTLDHLPRPEIQQAVEEETMTPVPHPVQPLPESTASELLTPKDEEPVDIVMEEKQEKPLAPATRALRLRREDSEQRESTPEDLSSLPYLGSGPPTPLSDPDQDQPSVPSSVLLAMRANLQKEIAPEPDLNGVLQQYAVAYKNWRLSIRELDEGKEQEDPERQPSVEPGVLKATTPDIQSSSAMGPILDIPVPVTGRGRHSNRFATEFDLEQALKESLKTAEEERMGKKEREPKKSLWDPEREAIVPLELTAYEAQRRRFIDTNFQREPGQGIFVYHYEPPEDDFTEEEHKIMVQHYRDQYAKKWGKLAEMLYKEAGTSRTYKDAINHYYATKWGREYKGGRRGRGGPRGGRKKVAGSRRAGAANADRLEASGEDGQAPLALTDSGRPRRLAAPTFGAESEFDSTATAATPRQRRTTDVEGAAEKVSRRKVKEGRAKKVKNPQPLAAAPIESPLKSDRKERVLGVKLEDDFPKFPVADMPMPMQPVPAEDHMLMQGELPLPVPAGNIERPRSHTNSSRPGPSSYWSVTEQNDFKRYVAHFGTDWAAIANHMGTKTQTMVKNQYLRLTENGNLPDLARSALEADKKRMNGEELGPPPTPTPAPKRRYESSSNTMPRPLAPTPEINDLLKSPPVQPILPPKFSPPQPNPSARFPTIAQAPSQAHPAGSAAPQSVTMAESPLAALPSMPPSQPPPASLPHTAPQQHILQHNQPQTKGHRPPLSGYFSDDRTSRLDNRQPTQPPPLGRPSQQQIHSQMRSHEQSHPALFRTTAQSEREPHSWLESPHDREPQVGSSQHTRNLSRELPYHAPFQANAHVPPHMNQMRSTSSAASPENRPLALQLPRQAAQTQPSSQPHQEGFSQAISVMAAAQQATLRASLSTPPVKEEPHHYVLPQTTQPQPPPPMQSHPSAYPQPSQQPVQPPAPAPTPKPAEPRKSNLLSLLNDTEPEEPKRRKPSEAPSHTPTPQQHAAIAPPPPTTQALSQRRDPYSDSGSALPPYSRGPYAPQPPQAQAPSARQIVDLTNETSGRPAPRDNWPPRPSFLQGQGQGQPTSVGPSHSALLGNHRSLLAQHNTARHNPSPPPLSAYNNSPHMHSRTPSLSGPASQQLRHSMSSSTPVQAPQPAPGSSQILQPNPYAQVDPPGSTSQVSAGVGMRPSPHLHTTHAVQPRDMQSRNEQSQVHNANLPYSNSQTPSELHPAQQHLRGPSMTEHYRARDARDFHHDFDTRNHERDVSRELSNRTDAILRDREALMSRMGGATPSHQDLRYPHPPPGERAYPGQRSHTPISRSEHPQHPSLQHGPPHSMLTDGGHPAYGQRQQEEPAHRYRDQMRGRERELRDRELRDQTARYHDDLLRRDSRLPPAGPAGGPGHVQPGHEQRPPLGGPPDWTSAVRGHHEQQQQQQQQRSWQR</sequence>
<feature type="compositionally biased region" description="Basic and acidic residues" evidence="1">
    <location>
        <begin position="341"/>
        <end position="353"/>
    </location>
</feature>
<feature type="compositionally biased region" description="Low complexity" evidence="1">
    <location>
        <begin position="368"/>
        <end position="379"/>
    </location>
</feature>
<feature type="compositionally biased region" description="Basic and acidic residues" evidence="1">
    <location>
        <begin position="453"/>
        <end position="462"/>
    </location>
</feature>
<dbReference type="InterPro" id="IPR051571">
    <property type="entry name" value="N-CoR_corepressor"/>
</dbReference>
<dbReference type="SUPFAM" id="SSF46689">
    <property type="entry name" value="Homeodomain-like"/>
    <property type="match status" value="1"/>
</dbReference>
<feature type="region of interest" description="Disordered" evidence="1">
    <location>
        <begin position="811"/>
        <end position="909"/>
    </location>
</feature>
<feature type="region of interest" description="Disordered" evidence="1">
    <location>
        <begin position="1136"/>
        <end position="1239"/>
    </location>
</feature>
<feature type="compositionally biased region" description="Pro residues" evidence="1">
    <location>
        <begin position="1716"/>
        <end position="1727"/>
    </location>
</feature>
<feature type="compositionally biased region" description="Polar residues" evidence="1">
    <location>
        <begin position="1619"/>
        <end position="1628"/>
    </location>
</feature>
<dbReference type="OrthoDB" id="10258692at2759"/>
<evidence type="ECO:0000313" key="5">
    <source>
        <dbReference type="Proteomes" id="UP000799324"/>
    </source>
</evidence>
<feature type="compositionally biased region" description="Pro residues" evidence="1">
    <location>
        <begin position="66"/>
        <end position="76"/>
    </location>
</feature>
<feature type="region of interest" description="Disordered" evidence="1">
    <location>
        <begin position="1"/>
        <end position="754"/>
    </location>
</feature>
<evidence type="ECO:0000259" key="3">
    <source>
        <dbReference type="PROSITE" id="PS51293"/>
    </source>
</evidence>
<feature type="compositionally biased region" description="Basic and acidic residues" evidence="1">
    <location>
        <begin position="142"/>
        <end position="161"/>
    </location>
</feature>
<feature type="compositionally biased region" description="Polar residues" evidence="1">
    <location>
        <begin position="508"/>
        <end position="517"/>
    </location>
</feature>
<feature type="compositionally biased region" description="Pro residues" evidence="1">
    <location>
        <begin position="480"/>
        <end position="490"/>
    </location>
</feature>
<feature type="compositionally biased region" description="Basic and acidic residues" evidence="1">
    <location>
        <begin position="1214"/>
        <end position="1225"/>
    </location>
</feature>
<feature type="compositionally biased region" description="Basic and acidic residues" evidence="1">
    <location>
        <begin position="1570"/>
        <end position="1586"/>
    </location>
</feature>
<dbReference type="PANTHER" id="PTHR13992">
    <property type="entry name" value="NUCLEAR RECEPTOR CO-REPRESSOR RELATED NCOR"/>
    <property type="match status" value="1"/>
</dbReference>
<evidence type="ECO:0000259" key="2">
    <source>
        <dbReference type="PROSITE" id="PS50090"/>
    </source>
</evidence>
<evidence type="ECO:0000313" key="4">
    <source>
        <dbReference type="EMBL" id="KAF2658992.1"/>
    </source>
</evidence>
<feature type="region of interest" description="Disordered" evidence="1">
    <location>
        <begin position="2016"/>
        <end position="2037"/>
    </location>
</feature>
<feature type="region of interest" description="Disordered" evidence="1">
    <location>
        <begin position="2051"/>
        <end position="2206"/>
    </location>
</feature>
<proteinExistence type="predicted"/>
<dbReference type="Gene3D" id="1.10.10.60">
    <property type="entry name" value="Homeodomain-like"/>
    <property type="match status" value="1"/>
</dbReference>
<feature type="domain" description="Myb-like" evidence="2">
    <location>
        <begin position="1324"/>
        <end position="1366"/>
    </location>
</feature>
<feature type="region of interest" description="Disordered" evidence="1">
    <location>
        <begin position="1672"/>
        <end position="2003"/>
    </location>
</feature>
<dbReference type="GO" id="GO:0034967">
    <property type="term" value="C:Set3 complex"/>
    <property type="evidence" value="ECO:0007669"/>
    <property type="project" value="TreeGrafter"/>
</dbReference>
<evidence type="ECO:0000256" key="1">
    <source>
        <dbReference type="SAM" id="MobiDB-lite"/>
    </source>
</evidence>
<feature type="region of interest" description="Disordered" evidence="1">
    <location>
        <begin position="1609"/>
        <end position="1632"/>
    </location>
</feature>
<feature type="compositionally biased region" description="Polar residues" evidence="1">
    <location>
        <begin position="1839"/>
        <end position="1852"/>
    </location>
</feature>
<dbReference type="Proteomes" id="UP000799324">
    <property type="component" value="Unassembled WGS sequence"/>
</dbReference>
<feature type="compositionally biased region" description="Basic and acidic residues" evidence="1">
    <location>
        <begin position="868"/>
        <end position="879"/>
    </location>
</feature>
<keyword evidence="5" id="KW-1185">Reference proteome</keyword>
<dbReference type="SMART" id="SM00717">
    <property type="entry name" value="SANT"/>
    <property type="match status" value="2"/>
</dbReference>
<dbReference type="PROSITE" id="PS51293">
    <property type="entry name" value="SANT"/>
    <property type="match status" value="1"/>
</dbReference>
<feature type="region of interest" description="Disordered" evidence="1">
    <location>
        <begin position="1305"/>
        <end position="1324"/>
    </location>
</feature>
<organism evidence="4 5">
    <name type="scientific">Lophiostoma macrostomum CBS 122681</name>
    <dbReference type="NCBI Taxonomy" id="1314788"/>
    <lineage>
        <taxon>Eukaryota</taxon>
        <taxon>Fungi</taxon>
        <taxon>Dikarya</taxon>
        <taxon>Ascomycota</taxon>
        <taxon>Pezizomycotina</taxon>
        <taxon>Dothideomycetes</taxon>
        <taxon>Pleosporomycetidae</taxon>
        <taxon>Pleosporales</taxon>
        <taxon>Lophiostomataceae</taxon>
        <taxon>Lophiostoma</taxon>
    </lineage>
</organism>
<feature type="region of interest" description="Disordered" evidence="1">
    <location>
        <begin position="1384"/>
        <end position="1595"/>
    </location>
</feature>
<feature type="compositionally biased region" description="Pro residues" evidence="1">
    <location>
        <begin position="1483"/>
        <end position="1493"/>
    </location>
</feature>
<feature type="compositionally biased region" description="Basic and acidic residues" evidence="1">
    <location>
        <begin position="693"/>
        <end position="704"/>
    </location>
</feature>
<feature type="compositionally biased region" description="Basic and acidic residues" evidence="1">
    <location>
        <begin position="197"/>
        <end position="227"/>
    </location>
</feature>
<feature type="compositionally biased region" description="Basic and acidic residues" evidence="1">
    <location>
        <begin position="236"/>
        <end position="272"/>
    </location>
</feature>
<dbReference type="GO" id="GO:0006357">
    <property type="term" value="P:regulation of transcription by RNA polymerase II"/>
    <property type="evidence" value="ECO:0007669"/>
    <property type="project" value="TreeGrafter"/>
</dbReference>
<feature type="compositionally biased region" description="Basic and acidic residues" evidence="1">
    <location>
        <begin position="107"/>
        <end position="135"/>
    </location>
</feature>
<feature type="compositionally biased region" description="Basic and acidic residues" evidence="1">
    <location>
        <begin position="2114"/>
        <end position="2155"/>
    </location>
</feature>
<dbReference type="InterPro" id="IPR017884">
    <property type="entry name" value="SANT_dom"/>
</dbReference>
<name>A0A6A6TGY0_9PLEO</name>
<dbReference type="PANTHER" id="PTHR13992:SF39">
    <property type="entry name" value="SMRTER, ISOFORM G"/>
    <property type="match status" value="1"/>
</dbReference>
<feature type="compositionally biased region" description="Low complexity" evidence="1">
    <location>
        <begin position="1703"/>
        <end position="1715"/>
    </location>
</feature>
<feature type="domain" description="SANT" evidence="3">
    <location>
        <begin position="1324"/>
        <end position="1370"/>
    </location>
</feature>
<feature type="compositionally biased region" description="Polar residues" evidence="1">
    <location>
        <begin position="463"/>
        <end position="477"/>
    </location>
</feature>
<dbReference type="CDD" id="cd00167">
    <property type="entry name" value="SANT"/>
    <property type="match status" value="1"/>
</dbReference>
<feature type="compositionally biased region" description="Pro residues" evidence="1">
    <location>
        <begin position="414"/>
        <end position="439"/>
    </location>
</feature>
<dbReference type="InterPro" id="IPR009057">
    <property type="entry name" value="Homeodomain-like_sf"/>
</dbReference>
<feature type="compositionally biased region" description="Low complexity" evidence="1">
    <location>
        <begin position="2195"/>
        <end position="2206"/>
    </location>
</feature>
<dbReference type="Gene3D" id="1.20.58.1880">
    <property type="match status" value="1"/>
</dbReference>
<dbReference type="Pfam" id="PF00249">
    <property type="entry name" value="Myb_DNA-binding"/>
    <property type="match status" value="1"/>
</dbReference>
<evidence type="ECO:0008006" key="6">
    <source>
        <dbReference type="Google" id="ProtNLM"/>
    </source>
</evidence>
<feature type="compositionally biased region" description="Basic residues" evidence="1">
    <location>
        <begin position="1140"/>
        <end position="1156"/>
    </location>
</feature>
<feature type="compositionally biased region" description="Polar residues" evidence="1">
    <location>
        <begin position="1498"/>
        <end position="1511"/>
    </location>
</feature>
<dbReference type="EMBL" id="MU004310">
    <property type="protein sequence ID" value="KAF2658992.1"/>
    <property type="molecule type" value="Genomic_DNA"/>
</dbReference>
<accession>A0A6A6TGY0</accession>
<protein>
    <recommendedName>
        <fullName evidence="6">Myb-like domain-containing protein</fullName>
    </recommendedName>
</protein>
<dbReference type="PROSITE" id="PS50090">
    <property type="entry name" value="MYB_LIKE"/>
    <property type="match status" value="1"/>
</dbReference>
<feature type="compositionally biased region" description="Polar residues" evidence="1">
    <location>
        <begin position="1882"/>
        <end position="1928"/>
    </location>
</feature>
<feature type="compositionally biased region" description="Polar residues" evidence="1">
    <location>
        <begin position="569"/>
        <end position="578"/>
    </location>
</feature>
<gene>
    <name evidence="4" type="ORF">K491DRAFT_224554</name>
</gene>
<feature type="compositionally biased region" description="Basic and acidic residues" evidence="1">
    <location>
        <begin position="11"/>
        <end position="24"/>
    </location>
</feature>
<feature type="compositionally biased region" description="Basic and acidic residues" evidence="1">
    <location>
        <begin position="1523"/>
        <end position="1532"/>
    </location>
</feature>